<evidence type="ECO:0000313" key="1">
    <source>
        <dbReference type="EMBL" id="KAK2144258.1"/>
    </source>
</evidence>
<gene>
    <name evidence="1" type="ORF">LSH36_773g00010</name>
</gene>
<organism evidence="1 2">
    <name type="scientific">Paralvinella palmiformis</name>
    <dbReference type="NCBI Taxonomy" id="53620"/>
    <lineage>
        <taxon>Eukaryota</taxon>
        <taxon>Metazoa</taxon>
        <taxon>Spiralia</taxon>
        <taxon>Lophotrochozoa</taxon>
        <taxon>Annelida</taxon>
        <taxon>Polychaeta</taxon>
        <taxon>Sedentaria</taxon>
        <taxon>Canalipalpata</taxon>
        <taxon>Terebellida</taxon>
        <taxon>Terebelliformia</taxon>
        <taxon>Alvinellidae</taxon>
        <taxon>Paralvinella</taxon>
    </lineage>
</organism>
<keyword evidence="2" id="KW-1185">Reference proteome</keyword>
<name>A0AAD9J0X7_9ANNE</name>
<protein>
    <submittedName>
        <fullName evidence="1">Uncharacterized protein</fullName>
    </submittedName>
</protein>
<sequence>MPILLPTRHVYHPASSYWTFSRISTSGSLEFMCDVSL</sequence>
<dbReference type="AlphaFoldDB" id="A0AAD9J0X7"/>
<accession>A0AAD9J0X7</accession>
<proteinExistence type="predicted"/>
<dbReference type="Proteomes" id="UP001208570">
    <property type="component" value="Unassembled WGS sequence"/>
</dbReference>
<dbReference type="EMBL" id="JAODUP010000774">
    <property type="protein sequence ID" value="KAK2144258.1"/>
    <property type="molecule type" value="Genomic_DNA"/>
</dbReference>
<evidence type="ECO:0000313" key="2">
    <source>
        <dbReference type="Proteomes" id="UP001208570"/>
    </source>
</evidence>
<reference evidence="1" key="1">
    <citation type="journal article" date="2023" name="Mol. Biol. Evol.">
        <title>Third-Generation Sequencing Reveals the Adaptive Role of the Epigenome in Three Deep-Sea Polychaetes.</title>
        <authorList>
            <person name="Perez M."/>
            <person name="Aroh O."/>
            <person name="Sun Y."/>
            <person name="Lan Y."/>
            <person name="Juniper S.K."/>
            <person name="Young C.R."/>
            <person name="Angers B."/>
            <person name="Qian P.Y."/>
        </authorList>
    </citation>
    <scope>NUCLEOTIDE SEQUENCE</scope>
    <source>
        <strain evidence="1">P08H-3</strain>
    </source>
</reference>
<comment type="caution">
    <text evidence="1">The sequence shown here is derived from an EMBL/GenBank/DDBJ whole genome shotgun (WGS) entry which is preliminary data.</text>
</comment>